<protein>
    <submittedName>
        <fullName evidence="2">Uncharacterized protein YbjT (DUF2867 family)</fullName>
    </submittedName>
</protein>
<name>A0A841AE66_9MICO</name>
<dbReference type="InterPro" id="IPR016040">
    <property type="entry name" value="NAD(P)-bd_dom"/>
</dbReference>
<sequence>MKILIVGATGSIGRLSVIEALRQGHEVRALVRDRDRAAALPDAAELVVGDLTRPDTLEPAVRGIDAVVLTHGSTTRESDVRDIDYAGVVNVLAALDGRRVRIALMTAVGTTRPGVAYAAWKRRGEKLVRASGHEYTIVRPGWFDYNDPDERRIVMRQGDTERSGGPADGVLARDEIARVLVDSLRLDAAARKTLELAAGTGPEQEDLTDDFAALRPDVPGSPDGVLDRDLVPVEEEPARFREALRALGAL</sequence>
<dbReference type="Pfam" id="PF13460">
    <property type="entry name" value="NAD_binding_10"/>
    <property type="match status" value="1"/>
</dbReference>
<dbReference type="SUPFAM" id="SSF51735">
    <property type="entry name" value="NAD(P)-binding Rossmann-fold domains"/>
    <property type="match status" value="1"/>
</dbReference>
<evidence type="ECO:0000313" key="2">
    <source>
        <dbReference type="EMBL" id="MBB5831891.1"/>
    </source>
</evidence>
<gene>
    <name evidence="2" type="ORF">HNR70_001704</name>
</gene>
<accession>A0A841AE66</accession>
<dbReference type="RefSeq" id="WP_184325291.1">
    <property type="nucleotide sequence ID" value="NZ_JACHLZ010000001.1"/>
</dbReference>
<evidence type="ECO:0000313" key="3">
    <source>
        <dbReference type="Proteomes" id="UP000588158"/>
    </source>
</evidence>
<dbReference type="Gene3D" id="3.40.50.720">
    <property type="entry name" value="NAD(P)-binding Rossmann-like Domain"/>
    <property type="match status" value="1"/>
</dbReference>
<proteinExistence type="predicted"/>
<dbReference type="EMBL" id="JACHLZ010000001">
    <property type="protein sequence ID" value="MBB5831891.1"/>
    <property type="molecule type" value="Genomic_DNA"/>
</dbReference>
<feature type="domain" description="NAD(P)-binding" evidence="1">
    <location>
        <begin position="7"/>
        <end position="184"/>
    </location>
</feature>
<evidence type="ECO:0000259" key="1">
    <source>
        <dbReference type="Pfam" id="PF13460"/>
    </source>
</evidence>
<dbReference type="PANTHER" id="PTHR15020">
    <property type="entry name" value="FLAVIN REDUCTASE-RELATED"/>
    <property type="match status" value="1"/>
</dbReference>
<reference evidence="2 3" key="1">
    <citation type="submission" date="2020-08" db="EMBL/GenBank/DDBJ databases">
        <title>Sequencing the genomes of 1000 actinobacteria strains.</title>
        <authorList>
            <person name="Klenk H.-P."/>
        </authorList>
    </citation>
    <scope>NUCLEOTIDE SEQUENCE [LARGE SCALE GENOMIC DNA]</scope>
    <source>
        <strain evidence="2 3">DSM 28796</strain>
    </source>
</reference>
<keyword evidence="3" id="KW-1185">Reference proteome</keyword>
<dbReference type="AlphaFoldDB" id="A0A841AE66"/>
<dbReference type="Proteomes" id="UP000588158">
    <property type="component" value="Unassembled WGS sequence"/>
</dbReference>
<organism evidence="2 3">
    <name type="scientific">Brachybacterium aquaticum</name>
    <dbReference type="NCBI Taxonomy" id="1432564"/>
    <lineage>
        <taxon>Bacteria</taxon>
        <taxon>Bacillati</taxon>
        <taxon>Actinomycetota</taxon>
        <taxon>Actinomycetes</taxon>
        <taxon>Micrococcales</taxon>
        <taxon>Dermabacteraceae</taxon>
        <taxon>Brachybacterium</taxon>
    </lineage>
</organism>
<dbReference type="CDD" id="cd05243">
    <property type="entry name" value="SDR_a5"/>
    <property type="match status" value="1"/>
</dbReference>
<comment type="caution">
    <text evidence="2">The sequence shown here is derived from an EMBL/GenBank/DDBJ whole genome shotgun (WGS) entry which is preliminary data.</text>
</comment>
<dbReference type="InterPro" id="IPR036291">
    <property type="entry name" value="NAD(P)-bd_dom_sf"/>
</dbReference>
<dbReference type="PANTHER" id="PTHR15020:SF50">
    <property type="entry name" value="UPF0659 PROTEIN YMR090W"/>
    <property type="match status" value="1"/>
</dbReference>